<reference evidence="4" key="1">
    <citation type="submission" date="2022-04" db="EMBL/GenBank/DDBJ databases">
        <title>A functionally conserved STORR gene fusion in Papaver species that diverged 16.8 million years ago.</title>
        <authorList>
            <person name="Catania T."/>
        </authorList>
    </citation>
    <scope>NUCLEOTIDE SEQUENCE</scope>
    <source>
        <strain evidence="4">S-188037</strain>
    </source>
</reference>
<dbReference type="Pfam" id="PF01344">
    <property type="entry name" value="Kelch_1"/>
    <property type="match status" value="4"/>
</dbReference>
<feature type="coiled-coil region" evidence="1">
    <location>
        <begin position="477"/>
        <end position="504"/>
    </location>
</feature>
<dbReference type="PROSITE" id="PS51222">
    <property type="entry name" value="DCD"/>
    <property type="match status" value="1"/>
</dbReference>
<protein>
    <recommendedName>
        <fullName evidence="3">DCD domain-containing protein</fullName>
    </recommendedName>
</protein>
<accession>A0AAD4XEW5</accession>
<feature type="compositionally biased region" description="Acidic residues" evidence="2">
    <location>
        <begin position="237"/>
        <end position="257"/>
    </location>
</feature>
<name>A0AAD4XEW5_9MAGN</name>
<dbReference type="InterPro" id="IPR015915">
    <property type="entry name" value="Kelch-typ_b-propeller"/>
</dbReference>
<dbReference type="InterPro" id="IPR006652">
    <property type="entry name" value="Kelch_1"/>
</dbReference>
<dbReference type="PANTHER" id="PTHR46034">
    <property type="match status" value="1"/>
</dbReference>
<dbReference type="Gene3D" id="2.120.10.80">
    <property type="entry name" value="Kelch-type beta propeller"/>
    <property type="match status" value="2"/>
</dbReference>
<feature type="domain" description="DCD" evidence="3">
    <location>
        <begin position="34"/>
        <end position="167"/>
    </location>
</feature>
<dbReference type="Pfam" id="PF10539">
    <property type="entry name" value="Dev_Cell_Death"/>
    <property type="match status" value="1"/>
</dbReference>
<dbReference type="InterPro" id="IPR011043">
    <property type="entry name" value="Gal_Oxase/kelch_b-propeller"/>
</dbReference>
<evidence type="ECO:0000256" key="1">
    <source>
        <dbReference type="SAM" id="Coils"/>
    </source>
</evidence>
<evidence type="ECO:0000313" key="4">
    <source>
        <dbReference type="EMBL" id="KAI3906104.1"/>
    </source>
</evidence>
<dbReference type="SMART" id="SM00767">
    <property type="entry name" value="DCD"/>
    <property type="match status" value="1"/>
</dbReference>
<gene>
    <name evidence="4" type="ORF">MKW98_028714</name>
</gene>
<evidence type="ECO:0000256" key="2">
    <source>
        <dbReference type="SAM" id="MobiDB-lite"/>
    </source>
</evidence>
<feature type="region of interest" description="Disordered" evidence="2">
    <location>
        <begin position="235"/>
        <end position="279"/>
    </location>
</feature>
<evidence type="ECO:0000313" key="5">
    <source>
        <dbReference type="Proteomes" id="UP001202328"/>
    </source>
</evidence>
<dbReference type="EMBL" id="JAJJMB010010850">
    <property type="protein sequence ID" value="KAI3906104.1"/>
    <property type="molecule type" value="Genomic_DNA"/>
</dbReference>
<comment type="caution">
    <text evidence="4">The sequence shown here is derived from an EMBL/GenBank/DDBJ whole genome shotgun (WGS) entry which is preliminary data.</text>
</comment>
<proteinExistence type="predicted"/>
<dbReference type="AlphaFoldDB" id="A0AAD4XEW5"/>
<dbReference type="GO" id="GO:0034976">
    <property type="term" value="P:response to endoplasmic reticulum stress"/>
    <property type="evidence" value="ECO:0007669"/>
    <property type="project" value="InterPro"/>
</dbReference>
<organism evidence="4 5">
    <name type="scientific">Papaver atlanticum</name>
    <dbReference type="NCBI Taxonomy" id="357466"/>
    <lineage>
        <taxon>Eukaryota</taxon>
        <taxon>Viridiplantae</taxon>
        <taxon>Streptophyta</taxon>
        <taxon>Embryophyta</taxon>
        <taxon>Tracheophyta</taxon>
        <taxon>Spermatophyta</taxon>
        <taxon>Magnoliopsida</taxon>
        <taxon>Ranunculales</taxon>
        <taxon>Papaveraceae</taxon>
        <taxon>Papaveroideae</taxon>
        <taxon>Papaver</taxon>
    </lineage>
</organism>
<keyword evidence="1" id="KW-0175">Coiled coil</keyword>
<sequence>MITGRKKETIPFMDRIVRHPRVNSSITAKNLRTQDLGGVIFGCTRHTMKECLSSQIFGLPALHFAYIKNIKPGLPLFLFNYSDRKMHGIYEAASHGEMNINPYGWSEDGQERTQYPAQVRICIRKQCKPLFEDQYKPLIIDNYYTEGYFWFELDHSQTGHLIRLFESSPIDVPVYPRAAPKQKLASKPSKKVKYEDSWETVSDSTVTKLNQHEVAIESPAKLPQYQSKWNVLRDMNSESDENEEEAPSFSDSEDDTPWDVQTSFELGSSSPTPCEDENNQNLELDFDKVEEKYAEELVYGKLLQLVNENEKANCDSVGDEENVGVSCDLNGSSVDINCEPEVPLFNSEKHEVVSTNSSDARFENNQNLEPDLDKFEEENEEELVYRKLLQLVNEREKENCDSVGDEENVGASYDLTSRAEFNCEPEAPILNSEKHEVVSTNSTDTHFFAPTASGVRSILDQLRKEVEEVKVQQLQNTSLLEMKLTKAEIQVQQLTERFTELGSQLSLSTASVKSPEISYADNINMEEFHGNNKLVFLFGGYDGAAWLPTVDCYSPLSDTKKSLGPMNLARSYAAAAALCGDIYVFGGGDGTLWFDTVESYNLQTNEWTPRPSLAHKKGCLSGVTLCDKIFAIGGGDGVNCFSDVEMFDPAIGRWIPAQSMHQKRFSSAAAELNGAIYAAGGFDGENYLNSVERFDPREVVSWSSIPSMNIRRGCHSLVAMNEKLYALGGYNGENMVSSVEVFDPRKNSWIVSDEMKEARGYATAAVIGESIFVISGLKDGKLLTETVECYKEGQGWSVANLKGAGKRCFFTAISM</sequence>
<dbReference type="SMART" id="SM00612">
    <property type="entry name" value="Kelch"/>
    <property type="match status" value="5"/>
</dbReference>
<dbReference type="SUPFAM" id="SSF50965">
    <property type="entry name" value="Galactose oxidase, central domain"/>
    <property type="match status" value="1"/>
</dbReference>
<dbReference type="Proteomes" id="UP001202328">
    <property type="component" value="Unassembled WGS sequence"/>
</dbReference>
<evidence type="ECO:0000259" key="3">
    <source>
        <dbReference type="PROSITE" id="PS51222"/>
    </source>
</evidence>
<dbReference type="InterPro" id="IPR044832">
    <property type="entry name" value="NRP-like"/>
</dbReference>
<keyword evidence="5" id="KW-1185">Reference proteome</keyword>
<dbReference type="PANTHER" id="PTHR46034:SF7">
    <property type="entry name" value="INFLUENZA VIRUS NS1A-BINDING PROTEIN"/>
    <property type="match status" value="1"/>
</dbReference>
<dbReference type="InterPro" id="IPR013989">
    <property type="entry name" value="Dev_and_cell_death_domain"/>
</dbReference>
<feature type="compositionally biased region" description="Polar residues" evidence="2">
    <location>
        <begin position="259"/>
        <end position="272"/>
    </location>
</feature>